<keyword evidence="4 7" id="KW-0812">Transmembrane</keyword>
<dbReference type="Proteomes" id="UP000012589">
    <property type="component" value="Unassembled WGS sequence"/>
</dbReference>
<dbReference type="AlphaFoldDB" id="N2ABJ9"/>
<feature type="transmembrane region" description="Helical" evidence="7">
    <location>
        <begin position="185"/>
        <end position="202"/>
    </location>
</feature>
<keyword evidence="3" id="KW-1003">Cell membrane</keyword>
<dbReference type="GO" id="GO:0005886">
    <property type="term" value="C:plasma membrane"/>
    <property type="evidence" value="ECO:0007669"/>
    <property type="project" value="UniProtKB-SubCell"/>
</dbReference>
<evidence type="ECO:0000256" key="3">
    <source>
        <dbReference type="ARBA" id="ARBA00022475"/>
    </source>
</evidence>
<evidence type="ECO:0000256" key="5">
    <source>
        <dbReference type="ARBA" id="ARBA00022989"/>
    </source>
</evidence>
<dbReference type="Pfam" id="PF03458">
    <property type="entry name" value="Gly_transporter"/>
    <property type="match status" value="2"/>
</dbReference>
<sequence>MNYLDTFIFTMELIGTIAFASSGAMLAIQKEMDLFGVGVLGVTTSVGGGMIRDLILGIIPPLMFQKPVYTLAAVTTSVLLFFIIYIKHNIKNNKITEVYNKIMLVFDTIGLGIFTVTGINTAKNAGYDQIFLLVFVGVITGVGGGLLRDIMAQEKPYILTRHIYACASVTGAAVCVYLDSFADELVSMAAGVAVVVFIRFLATRYRWNLPKITKHQEHNDEHKRG</sequence>
<feature type="transmembrane region" description="Helical" evidence="7">
    <location>
        <begin position="159"/>
        <end position="179"/>
    </location>
</feature>
<dbReference type="EMBL" id="AQFT01000127">
    <property type="protein sequence ID" value="EMZ21774.1"/>
    <property type="molecule type" value="Genomic_DNA"/>
</dbReference>
<accession>N2ABJ9</accession>
<evidence type="ECO:0000313" key="10">
    <source>
        <dbReference type="Proteomes" id="UP000012589"/>
    </source>
</evidence>
<evidence type="ECO:0000256" key="1">
    <source>
        <dbReference type="ARBA" id="ARBA00004651"/>
    </source>
</evidence>
<reference evidence="9 10" key="1">
    <citation type="journal article" date="2014" name="Genome Announc.">
        <title>Draft genome sequences of the altered schaedler flora, a defined bacterial community from gnotobiotic mice.</title>
        <authorList>
            <person name="Wannemuehler M.J."/>
            <person name="Overstreet A.M."/>
            <person name="Ward D.V."/>
            <person name="Phillips G.J."/>
        </authorList>
    </citation>
    <scope>NUCLEOTIDE SEQUENCE [LARGE SCALE GENOMIC DNA]</scope>
    <source>
        <strain evidence="9 10">ASF492</strain>
    </source>
</reference>
<organism evidence="9 10">
    <name type="scientific">Eubacterium plexicaudatum ASF492</name>
    <dbReference type="NCBI Taxonomy" id="1235802"/>
    <lineage>
        <taxon>Bacteria</taxon>
        <taxon>Bacillati</taxon>
        <taxon>Bacillota</taxon>
        <taxon>Clostridia</taxon>
        <taxon>Eubacteriales</taxon>
        <taxon>Eubacteriaceae</taxon>
        <taxon>Eubacterium</taxon>
    </lineage>
</organism>
<keyword evidence="6 7" id="KW-0472">Membrane</keyword>
<dbReference type="HOGENOM" id="CLU_064906_2_1_9"/>
<dbReference type="InterPro" id="IPR005115">
    <property type="entry name" value="Gly_transporter"/>
</dbReference>
<dbReference type="STRING" id="1235802.C823_04375"/>
<comment type="similarity">
    <text evidence="2">Belongs to the UPF0126 family.</text>
</comment>
<comment type="caution">
    <text evidence="9">The sequence shown here is derived from an EMBL/GenBank/DDBJ whole genome shotgun (WGS) entry which is preliminary data.</text>
</comment>
<dbReference type="PANTHER" id="PTHR30506">
    <property type="entry name" value="INNER MEMBRANE PROTEIN"/>
    <property type="match status" value="1"/>
</dbReference>
<dbReference type="PATRIC" id="fig|1235802.3.peg.4645"/>
<dbReference type="PANTHER" id="PTHR30506:SF3">
    <property type="entry name" value="UPF0126 INNER MEMBRANE PROTEIN YADS-RELATED"/>
    <property type="match status" value="1"/>
</dbReference>
<keyword evidence="10" id="KW-1185">Reference proteome</keyword>
<evidence type="ECO:0000256" key="6">
    <source>
        <dbReference type="ARBA" id="ARBA00023136"/>
    </source>
</evidence>
<evidence type="ECO:0000313" key="9">
    <source>
        <dbReference type="EMBL" id="EMZ21774.1"/>
    </source>
</evidence>
<comment type="subcellular location">
    <subcellularLocation>
        <location evidence="1">Cell membrane</location>
        <topology evidence="1">Multi-pass membrane protein</topology>
    </subcellularLocation>
</comment>
<keyword evidence="5 7" id="KW-1133">Transmembrane helix</keyword>
<feature type="transmembrane region" description="Helical" evidence="7">
    <location>
        <begin position="67"/>
        <end position="86"/>
    </location>
</feature>
<evidence type="ECO:0000256" key="2">
    <source>
        <dbReference type="ARBA" id="ARBA00008193"/>
    </source>
</evidence>
<gene>
    <name evidence="9" type="ORF">C823_04375</name>
</gene>
<proteinExistence type="inferred from homology"/>
<evidence type="ECO:0000256" key="7">
    <source>
        <dbReference type="SAM" id="Phobius"/>
    </source>
</evidence>
<feature type="transmembrane region" description="Helical" evidence="7">
    <location>
        <begin position="6"/>
        <end position="27"/>
    </location>
</feature>
<feature type="transmembrane region" description="Helical" evidence="7">
    <location>
        <begin position="34"/>
        <end position="55"/>
    </location>
</feature>
<dbReference type="OrthoDB" id="9791874at2"/>
<evidence type="ECO:0000259" key="8">
    <source>
        <dbReference type="Pfam" id="PF03458"/>
    </source>
</evidence>
<name>N2ABJ9_9FIRM</name>
<evidence type="ECO:0000256" key="4">
    <source>
        <dbReference type="ARBA" id="ARBA00022692"/>
    </source>
</evidence>
<dbReference type="eggNOG" id="COG2860">
    <property type="taxonomic scope" value="Bacteria"/>
</dbReference>
<protein>
    <recommendedName>
        <fullName evidence="8">Glycine transporter domain-containing protein</fullName>
    </recommendedName>
</protein>
<feature type="transmembrane region" description="Helical" evidence="7">
    <location>
        <begin position="130"/>
        <end position="147"/>
    </location>
</feature>
<feature type="transmembrane region" description="Helical" evidence="7">
    <location>
        <begin position="98"/>
        <end position="118"/>
    </location>
</feature>
<feature type="domain" description="Glycine transporter" evidence="8">
    <location>
        <begin position="10"/>
        <end position="83"/>
    </location>
</feature>
<feature type="domain" description="Glycine transporter" evidence="8">
    <location>
        <begin position="105"/>
        <end position="178"/>
    </location>
</feature>